<evidence type="ECO:0000256" key="4">
    <source>
        <dbReference type="ARBA" id="ARBA00023136"/>
    </source>
</evidence>
<feature type="region of interest" description="Disordered" evidence="5">
    <location>
        <begin position="22"/>
        <end position="91"/>
    </location>
</feature>
<reference evidence="8 9" key="1">
    <citation type="journal article" date="2024" name="IMA Fungus">
        <title>IMA Genome - F19 : A genome assembly and annotation guide to empower mycologists, including annotated draft genome sequences of Ceratocystis pirilliformis, Diaporthe australafricana, Fusarium ophioides, Paecilomyces lecythidis, and Sporothrix stenoceras.</title>
        <authorList>
            <person name="Aylward J."/>
            <person name="Wilson A.M."/>
            <person name="Visagie C.M."/>
            <person name="Spraker J."/>
            <person name="Barnes I."/>
            <person name="Buitendag C."/>
            <person name="Ceriani C."/>
            <person name="Del Mar Angel L."/>
            <person name="du Plessis D."/>
            <person name="Fuchs T."/>
            <person name="Gasser K."/>
            <person name="Kramer D."/>
            <person name="Li W."/>
            <person name="Munsamy K."/>
            <person name="Piso A."/>
            <person name="Price J.L."/>
            <person name="Sonnekus B."/>
            <person name="Thomas C."/>
            <person name="van der Nest A."/>
            <person name="van Dijk A."/>
            <person name="van Heerden A."/>
            <person name="van Vuuren N."/>
            <person name="Yilmaz N."/>
            <person name="Duong T.A."/>
            <person name="van der Merwe N.A."/>
            <person name="Wingfield M.J."/>
            <person name="Wingfield B.D."/>
        </authorList>
    </citation>
    <scope>NUCLEOTIDE SEQUENCE [LARGE SCALE GENOMIC DNA]</scope>
    <source>
        <strain evidence="8 9">CMW 12675</strain>
    </source>
</reference>
<evidence type="ECO:0000256" key="1">
    <source>
        <dbReference type="ARBA" id="ARBA00004127"/>
    </source>
</evidence>
<gene>
    <name evidence="8" type="ORF">Cpir12675_003526</name>
</gene>
<feature type="transmembrane region" description="Helical" evidence="6">
    <location>
        <begin position="218"/>
        <end position="239"/>
    </location>
</feature>
<accession>A0ABR3Z3C6</accession>
<dbReference type="EMBL" id="JAWDJO010000085">
    <property type="protein sequence ID" value="KAL1894785.1"/>
    <property type="molecule type" value="Genomic_DNA"/>
</dbReference>
<dbReference type="InterPro" id="IPR003807">
    <property type="entry name" value="DUF202"/>
</dbReference>
<dbReference type="Pfam" id="PF02656">
    <property type="entry name" value="DUF202"/>
    <property type="match status" value="1"/>
</dbReference>
<keyword evidence="9" id="KW-1185">Reference proteome</keyword>
<feature type="transmembrane region" description="Helical" evidence="6">
    <location>
        <begin position="177"/>
        <end position="197"/>
    </location>
</feature>
<keyword evidence="2 6" id="KW-0812">Transmembrane</keyword>
<comment type="caution">
    <text evidence="8">The sequence shown here is derived from an EMBL/GenBank/DDBJ whole genome shotgun (WGS) entry which is preliminary data.</text>
</comment>
<proteinExistence type="predicted"/>
<evidence type="ECO:0000313" key="9">
    <source>
        <dbReference type="Proteomes" id="UP001583280"/>
    </source>
</evidence>
<evidence type="ECO:0000256" key="3">
    <source>
        <dbReference type="ARBA" id="ARBA00022989"/>
    </source>
</evidence>
<dbReference type="Proteomes" id="UP001583280">
    <property type="component" value="Unassembled WGS sequence"/>
</dbReference>
<evidence type="ECO:0000256" key="2">
    <source>
        <dbReference type="ARBA" id="ARBA00022692"/>
    </source>
</evidence>
<feature type="domain" description="DUF202" evidence="7">
    <location>
        <begin position="127"/>
        <end position="201"/>
    </location>
</feature>
<dbReference type="PANTHER" id="PTHR34187:SF1">
    <property type="entry name" value="DUF202 DOMAIN-CONTAINING PROTEIN"/>
    <property type="match status" value="1"/>
</dbReference>
<sequence>MLTLATTATAATGAGSSTSIAARLPSTGVSHESVSGSSTLSSRHRTGSTSNEPRRRDPSEEWVELQDIPLGRASTAEDSVPRSGESTIAAEDRDASGTLPLGTSLWDRILWFWKSHVSVSVDIRASRDHLALERTFLAYLRTSAVGAVTGTTISQLFVLGSDNPGSGFNYRTVGKPLATACYIFAILTISVGTYRVWHLQKTMLNGKALARGSEPISVFVATACLLACLAGITVALDFLA</sequence>
<protein>
    <recommendedName>
        <fullName evidence="7">DUF202 domain-containing protein</fullName>
    </recommendedName>
</protein>
<comment type="subcellular location">
    <subcellularLocation>
        <location evidence="1">Endomembrane system</location>
        <topology evidence="1">Multi-pass membrane protein</topology>
    </subcellularLocation>
</comment>
<keyword evidence="3 6" id="KW-1133">Transmembrane helix</keyword>
<keyword evidence="4 6" id="KW-0472">Membrane</keyword>
<organism evidence="8 9">
    <name type="scientific">Ceratocystis pirilliformis</name>
    <dbReference type="NCBI Taxonomy" id="259994"/>
    <lineage>
        <taxon>Eukaryota</taxon>
        <taxon>Fungi</taxon>
        <taxon>Dikarya</taxon>
        <taxon>Ascomycota</taxon>
        <taxon>Pezizomycotina</taxon>
        <taxon>Sordariomycetes</taxon>
        <taxon>Hypocreomycetidae</taxon>
        <taxon>Microascales</taxon>
        <taxon>Ceratocystidaceae</taxon>
        <taxon>Ceratocystis</taxon>
    </lineage>
</organism>
<evidence type="ECO:0000259" key="7">
    <source>
        <dbReference type="Pfam" id="PF02656"/>
    </source>
</evidence>
<name>A0ABR3Z3C6_9PEZI</name>
<evidence type="ECO:0000313" key="8">
    <source>
        <dbReference type="EMBL" id="KAL1894785.1"/>
    </source>
</evidence>
<evidence type="ECO:0000256" key="6">
    <source>
        <dbReference type="SAM" id="Phobius"/>
    </source>
</evidence>
<dbReference type="PANTHER" id="PTHR34187">
    <property type="entry name" value="FGR18P"/>
    <property type="match status" value="1"/>
</dbReference>
<dbReference type="InterPro" id="IPR052053">
    <property type="entry name" value="IM_YidH-like"/>
</dbReference>
<evidence type="ECO:0000256" key="5">
    <source>
        <dbReference type="SAM" id="MobiDB-lite"/>
    </source>
</evidence>
<feature type="compositionally biased region" description="Polar residues" evidence="5">
    <location>
        <begin position="27"/>
        <end position="51"/>
    </location>
</feature>